<organism evidence="3 4">
    <name type="scientific">Methyloceanibacter marginalis</name>
    <dbReference type="NCBI Taxonomy" id="1774971"/>
    <lineage>
        <taxon>Bacteria</taxon>
        <taxon>Pseudomonadati</taxon>
        <taxon>Pseudomonadota</taxon>
        <taxon>Alphaproteobacteria</taxon>
        <taxon>Hyphomicrobiales</taxon>
        <taxon>Hyphomicrobiaceae</taxon>
        <taxon>Methyloceanibacter</taxon>
    </lineage>
</organism>
<dbReference type="AlphaFoldDB" id="A0A1E3WE98"/>
<evidence type="ECO:0000313" key="3">
    <source>
        <dbReference type="EMBL" id="ODS04139.1"/>
    </source>
</evidence>
<comment type="caution">
    <text evidence="3">The sequence shown here is derived from an EMBL/GenBank/DDBJ whole genome shotgun (WGS) entry which is preliminary data.</text>
</comment>
<evidence type="ECO:0000313" key="4">
    <source>
        <dbReference type="Proteomes" id="UP000095042"/>
    </source>
</evidence>
<keyword evidence="1" id="KW-0175">Coiled coil</keyword>
<keyword evidence="4" id="KW-1185">Reference proteome</keyword>
<feature type="coiled-coil region" evidence="1">
    <location>
        <begin position="148"/>
        <end position="208"/>
    </location>
</feature>
<name>A0A1E3WE98_9HYPH</name>
<proteinExistence type="predicted"/>
<reference evidence="3 4" key="1">
    <citation type="journal article" date="2016" name="Environ. Microbiol.">
        <title>New Methyloceanibacter diversity from North Sea sediments includes methanotroph containing solely the soluble methane monooxygenase.</title>
        <authorList>
            <person name="Vekeman B."/>
            <person name="Kerckhof F.M."/>
            <person name="Cremers G."/>
            <person name="de Vos P."/>
            <person name="Vandamme P."/>
            <person name="Boon N."/>
            <person name="Op den Camp H.J."/>
            <person name="Heylen K."/>
        </authorList>
    </citation>
    <scope>NUCLEOTIDE SEQUENCE [LARGE SCALE GENOMIC DNA]</scope>
    <source>
        <strain evidence="3 4">R-67177</strain>
    </source>
</reference>
<evidence type="ECO:0000256" key="2">
    <source>
        <dbReference type="SAM" id="MobiDB-lite"/>
    </source>
</evidence>
<accession>A0A1E3WE98</accession>
<dbReference type="EMBL" id="LPWD01000008">
    <property type="protein sequence ID" value="ODS04139.1"/>
    <property type="molecule type" value="Genomic_DNA"/>
</dbReference>
<sequence length="431" mass="47634">MEKLLKKRRSDPDGLIDDDTHDAILRDGQAITVPLAMMDGMQRDVAEGNALHKPGGGNPPAEATERREQASVEYDRRLSEAWRKVSLPNLHRRTTWSRLTRNTTTAFRTPGSAARPRRIQMPAMLERKLPDRLPPRAAAKVSALIASVDEAEALSAVAQRNGDRLRQEVALLANQLEAMPERGQPERRELLEKQVETLKGEADATQAAWRARSTQSANGRQALAQIRHWLSNVPNDLVVEDVIDLPLPPTGDLSAAVDQLRTQIEDIKAQVREIRAAPLPIEDLKAKATALVERLANAAHPRLEAVNGEMELRFAAHGVAIAESAEPNKDARLLKIMAWLYPEMIERRMHALLDAKAADETADAVSEDEKATRVSTLKGLLLKLEREEEAAIVAAVGMGQPIPRRQRANPLAVLGVCTRRKSKARPKREAA</sequence>
<dbReference type="RefSeq" id="WP_069622661.1">
    <property type="nucleotide sequence ID" value="NZ_LPWD01000008.1"/>
</dbReference>
<evidence type="ECO:0000256" key="1">
    <source>
        <dbReference type="SAM" id="Coils"/>
    </source>
</evidence>
<dbReference type="Proteomes" id="UP000095042">
    <property type="component" value="Unassembled WGS sequence"/>
</dbReference>
<feature type="region of interest" description="Disordered" evidence="2">
    <location>
        <begin position="47"/>
        <end position="69"/>
    </location>
</feature>
<gene>
    <name evidence="3" type="ORF">AUC71_05640</name>
</gene>
<protein>
    <submittedName>
        <fullName evidence="3">Uncharacterized protein</fullName>
    </submittedName>
</protein>
<feature type="region of interest" description="Disordered" evidence="2">
    <location>
        <begin position="1"/>
        <end position="20"/>
    </location>
</feature>